<sequence length="215" mass="23052">MALPALRLKSLFVAGLLVWLPLTITIWVLWQLLSVFDGIFRALIATAGALVPELAPALQRLSHIPGVGVVLVLAAIVLTGLLVANIVGQWWLARWDALMARIPIVKSIYSSVRQVSDTLFSSNGKAFRRAVMVPYPHAGSRTIGFVTGAPSGEVAARLSGEHISVYVPTTPNPTSGFFLMVPKADVVELDMSVDEALKYVISMGVVAPQAPRAET</sequence>
<evidence type="ECO:0000313" key="2">
    <source>
        <dbReference type="EMBL" id="OIQ79434.1"/>
    </source>
</evidence>
<name>A0A1J5Q8D0_9ZZZZ</name>
<dbReference type="Pfam" id="PF04367">
    <property type="entry name" value="DUF502"/>
    <property type="match status" value="1"/>
</dbReference>
<organism evidence="2">
    <name type="scientific">mine drainage metagenome</name>
    <dbReference type="NCBI Taxonomy" id="410659"/>
    <lineage>
        <taxon>unclassified sequences</taxon>
        <taxon>metagenomes</taxon>
        <taxon>ecological metagenomes</taxon>
    </lineage>
</organism>
<dbReference type="AlphaFoldDB" id="A0A1J5Q8D0"/>
<dbReference type="EMBL" id="MLJW01001215">
    <property type="protein sequence ID" value="OIQ79434.1"/>
    <property type="molecule type" value="Genomic_DNA"/>
</dbReference>
<protein>
    <recommendedName>
        <fullName evidence="3">DUF502 domain-containing protein</fullName>
    </recommendedName>
</protein>
<reference evidence="2" key="1">
    <citation type="submission" date="2016-10" db="EMBL/GenBank/DDBJ databases">
        <title>Sequence of Gallionella enrichment culture.</title>
        <authorList>
            <person name="Poehlein A."/>
            <person name="Muehling M."/>
            <person name="Daniel R."/>
        </authorList>
    </citation>
    <scope>NUCLEOTIDE SEQUENCE</scope>
</reference>
<keyword evidence="1" id="KW-1133">Transmembrane helix</keyword>
<evidence type="ECO:0000256" key="1">
    <source>
        <dbReference type="SAM" id="Phobius"/>
    </source>
</evidence>
<evidence type="ECO:0008006" key="3">
    <source>
        <dbReference type="Google" id="ProtNLM"/>
    </source>
</evidence>
<accession>A0A1J5Q8D0</accession>
<feature type="transmembrane region" description="Helical" evidence="1">
    <location>
        <begin position="70"/>
        <end position="92"/>
    </location>
</feature>
<proteinExistence type="predicted"/>
<keyword evidence="1" id="KW-0812">Transmembrane</keyword>
<comment type="caution">
    <text evidence="2">The sequence shown here is derived from an EMBL/GenBank/DDBJ whole genome shotgun (WGS) entry which is preliminary data.</text>
</comment>
<dbReference type="InterPro" id="IPR007462">
    <property type="entry name" value="COV1-like"/>
</dbReference>
<dbReference type="PANTHER" id="PTHR31876">
    <property type="entry name" value="COV-LIKE PROTEIN 1"/>
    <property type="match status" value="1"/>
</dbReference>
<feature type="transmembrane region" description="Helical" evidence="1">
    <location>
        <begin position="12"/>
        <end position="33"/>
    </location>
</feature>
<keyword evidence="1" id="KW-0472">Membrane</keyword>
<dbReference type="PANTHER" id="PTHR31876:SF26">
    <property type="entry name" value="PROTEIN LIKE COV 2"/>
    <property type="match status" value="1"/>
</dbReference>
<gene>
    <name evidence="2" type="ORF">GALL_388330</name>
</gene>